<feature type="region of interest" description="Disordered" evidence="1">
    <location>
        <begin position="122"/>
        <end position="204"/>
    </location>
</feature>
<feature type="compositionally biased region" description="Low complexity" evidence="1">
    <location>
        <begin position="139"/>
        <end position="160"/>
    </location>
</feature>
<accession>A0A3N0XJZ2</accession>
<name>A0A3N0XJZ2_ANAGA</name>
<keyword evidence="4" id="KW-1185">Reference proteome</keyword>
<evidence type="ECO:0000256" key="2">
    <source>
        <dbReference type="SAM" id="SignalP"/>
    </source>
</evidence>
<dbReference type="AlphaFoldDB" id="A0A3N0XJZ2"/>
<feature type="chain" id="PRO_5018337724" evidence="2">
    <location>
        <begin position="17"/>
        <end position="257"/>
    </location>
</feature>
<dbReference type="EMBL" id="RJVU01071404">
    <property type="protein sequence ID" value="ROI47825.1"/>
    <property type="molecule type" value="Genomic_DNA"/>
</dbReference>
<reference evidence="3 4" key="1">
    <citation type="submission" date="2018-10" db="EMBL/GenBank/DDBJ databases">
        <title>Genome assembly for a Yunnan-Guizhou Plateau 3E fish, Anabarilius grahami (Regan), and its evolutionary and genetic applications.</title>
        <authorList>
            <person name="Jiang W."/>
        </authorList>
    </citation>
    <scope>NUCLEOTIDE SEQUENCE [LARGE SCALE GENOMIC DNA]</scope>
    <source>
        <strain evidence="3">AG-KIZ</strain>
        <tissue evidence="3">Muscle</tissue>
    </source>
</reference>
<sequence length="257" mass="28414">MRSLILLAFFIGVAYCAPQLLYYELEYKPVMAQQARPAGAAAPSPSEIEILLAAHQAAAGLPAQPVRGFIKHEIPQPPGKESIEVLYPFGFPQPAPAAPAVPAAPFYPYDFSQRQFFPFDFMPQTIPQQPPVNPPFQDGPPQTQDAQQQAQPEQQAQTGQNRCQSKGDAVFRQTLQSSRRSSESGPAHSPFTPRDAERPWAGHNRSVYPMSPSFEALKKTVQSSPIEVNGRWASIGKCTVTLRECMRRKSSQPTCYM</sequence>
<feature type="compositionally biased region" description="Pro residues" evidence="1">
    <location>
        <begin position="128"/>
        <end position="138"/>
    </location>
</feature>
<organism evidence="3 4">
    <name type="scientific">Anabarilius grahami</name>
    <name type="common">Kanglang fish</name>
    <name type="synonym">Barilius grahami</name>
    <dbReference type="NCBI Taxonomy" id="495550"/>
    <lineage>
        <taxon>Eukaryota</taxon>
        <taxon>Metazoa</taxon>
        <taxon>Chordata</taxon>
        <taxon>Craniata</taxon>
        <taxon>Vertebrata</taxon>
        <taxon>Euteleostomi</taxon>
        <taxon>Actinopterygii</taxon>
        <taxon>Neopterygii</taxon>
        <taxon>Teleostei</taxon>
        <taxon>Ostariophysi</taxon>
        <taxon>Cypriniformes</taxon>
        <taxon>Xenocyprididae</taxon>
        <taxon>Xenocypridinae</taxon>
        <taxon>Xenocypridinae incertae sedis</taxon>
        <taxon>Anabarilius</taxon>
    </lineage>
</organism>
<comment type="caution">
    <text evidence="3">The sequence shown here is derived from an EMBL/GenBank/DDBJ whole genome shotgun (WGS) entry which is preliminary data.</text>
</comment>
<keyword evidence="2" id="KW-0732">Signal</keyword>
<evidence type="ECO:0000313" key="4">
    <source>
        <dbReference type="Proteomes" id="UP000281406"/>
    </source>
</evidence>
<feature type="signal peptide" evidence="2">
    <location>
        <begin position="1"/>
        <end position="16"/>
    </location>
</feature>
<evidence type="ECO:0000256" key="1">
    <source>
        <dbReference type="SAM" id="MobiDB-lite"/>
    </source>
</evidence>
<proteinExistence type="predicted"/>
<evidence type="ECO:0000313" key="3">
    <source>
        <dbReference type="EMBL" id="ROI47825.1"/>
    </source>
</evidence>
<protein>
    <submittedName>
        <fullName evidence="3">Uncharacterized protein</fullName>
    </submittedName>
</protein>
<dbReference type="Proteomes" id="UP000281406">
    <property type="component" value="Unassembled WGS sequence"/>
</dbReference>
<gene>
    <name evidence="3" type="ORF">DPX16_16248</name>
</gene>
<dbReference type="OrthoDB" id="8952601at2759"/>